<protein>
    <submittedName>
        <fullName evidence="1">Uncharacterized protein</fullName>
    </submittedName>
</protein>
<dbReference type="Proteomes" id="UP000823775">
    <property type="component" value="Unassembled WGS sequence"/>
</dbReference>
<proteinExistence type="predicted"/>
<comment type="caution">
    <text evidence="1">The sequence shown here is derived from an EMBL/GenBank/DDBJ whole genome shotgun (WGS) entry which is preliminary data.</text>
</comment>
<feature type="non-terminal residue" evidence="1">
    <location>
        <position position="1"/>
    </location>
</feature>
<keyword evidence="2" id="KW-1185">Reference proteome</keyword>
<gene>
    <name evidence="1" type="ORF">HAX54_035072</name>
</gene>
<evidence type="ECO:0000313" key="2">
    <source>
        <dbReference type="Proteomes" id="UP000823775"/>
    </source>
</evidence>
<accession>A0ABS8VGB6</accession>
<evidence type="ECO:0000313" key="1">
    <source>
        <dbReference type="EMBL" id="MCD9645816.1"/>
    </source>
</evidence>
<dbReference type="EMBL" id="JACEIK010004559">
    <property type="protein sequence ID" value="MCD9645816.1"/>
    <property type="molecule type" value="Genomic_DNA"/>
</dbReference>
<name>A0ABS8VGB6_DATST</name>
<feature type="non-terminal residue" evidence="1">
    <location>
        <position position="83"/>
    </location>
</feature>
<sequence>IHYNGTFFRSHQIVLDGEAIFDFMVDDANTKEDRPQIASFQANVIWNKGLCPKQKKQMLPFLPGSLLEVSPIQGWFADKEENK</sequence>
<reference evidence="1 2" key="1">
    <citation type="journal article" date="2021" name="BMC Genomics">
        <title>Datura genome reveals duplications of psychoactive alkaloid biosynthetic genes and high mutation rate following tissue culture.</title>
        <authorList>
            <person name="Rajewski A."/>
            <person name="Carter-House D."/>
            <person name="Stajich J."/>
            <person name="Litt A."/>
        </authorList>
    </citation>
    <scope>NUCLEOTIDE SEQUENCE [LARGE SCALE GENOMIC DNA]</scope>
    <source>
        <strain evidence="1">AR-01</strain>
    </source>
</reference>
<organism evidence="1 2">
    <name type="scientific">Datura stramonium</name>
    <name type="common">Jimsonweed</name>
    <name type="synonym">Common thornapple</name>
    <dbReference type="NCBI Taxonomy" id="4076"/>
    <lineage>
        <taxon>Eukaryota</taxon>
        <taxon>Viridiplantae</taxon>
        <taxon>Streptophyta</taxon>
        <taxon>Embryophyta</taxon>
        <taxon>Tracheophyta</taxon>
        <taxon>Spermatophyta</taxon>
        <taxon>Magnoliopsida</taxon>
        <taxon>eudicotyledons</taxon>
        <taxon>Gunneridae</taxon>
        <taxon>Pentapetalae</taxon>
        <taxon>asterids</taxon>
        <taxon>lamiids</taxon>
        <taxon>Solanales</taxon>
        <taxon>Solanaceae</taxon>
        <taxon>Solanoideae</taxon>
        <taxon>Datureae</taxon>
        <taxon>Datura</taxon>
    </lineage>
</organism>